<accession>A0AA36HB92</accession>
<gene>
    <name evidence="1" type="ORF">CYNAS_LOCUS19574</name>
</gene>
<organism evidence="1 2">
    <name type="scientific">Cylicocyclus nassatus</name>
    <name type="common">Nematode worm</name>
    <dbReference type="NCBI Taxonomy" id="53992"/>
    <lineage>
        <taxon>Eukaryota</taxon>
        <taxon>Metazoa</taxon>
        <taxon>Ecdysozoa</taxon>
        <taxon>Nematoda</taxon>
        <taxon>Chromadorea</taxon>
        <taxon>Rhabditida</taxon>
        <taxon>Rhabditina</taxon>
        <taxon>Rhabditomorpha</taxon>
        <taxon>Strongyloidea</taxon>
        <taxon>Strongylidae</taxon>
        <taxon>Cylicocyclus</taxon>
    </lineage>
</organism>
<protein>
    <submittedName>
        <fullName evidence="1">Uncharacterized protein</fullName>
    </submittedName>
</protein>
<evidence type="ECO:0000313" key="1">
    <source>
        <dbReference type="EMBL" id="CAJ0607591.1"/>
    </source>
</evidence>
<name>A0AA36HB92_CYLNA</name>
<reference evidence="1" key="1">
    <citation type="submission" date="2023-07" db="EMBL/GenBank/DDBJ databases">
        <authorList>
            <consortium name="CYATHOMIX"/>
        </authorList>
    </citation>
    <scope>NUCLEOTIDE SEQUENCE</scope>
    <source>
        <strain evidence="1">N/A</strain>
    </source>
</reference>
<proteinExistence type="predicted"/>
<sequence>MLMLLSQVIVEVTPGNYNDDSTPKCHPNKELANSYCASDCRREHDLPESLVTFLINFVLDGVGLYAEELLMSATECARQSNRFWLGPGNDDEARTKTFDKLLEARMKLNELARVAIGR</sequence>
<dbReference type="AlphaFoldDB" id="A0AA36HB92"/>
<dbReference type="EMBL" id="CATQJL010000316">
    <property type="protein sequence ID" value="CAJ0607591.1"/>
    <property type="molecule type" value="Genomic_DNA"/>
</dbReference>
<comment type="caution">
    <text evidence="1">The sequence shown here is derived from an EMBL/GenBank/DDBJ whole genome shotgun (WGS) entry which is preliminary data.</text>
</comment>
<keyword evidence="2" id="KW-1185">Reference proteome</keyword>
<evidence type="ECO:0000313" key="2">
    <source>
        <dbReference type="Proteomes" id="UP001176961"/>
    </source>
</evidence>
<dbReference type="Proteomes" id="UP001176961">
    <property type="component" value="Unassembled WGS sequence"/>
</dbReference>